<feature type="region of interest" description="Disordered" evidence="9">
    <location>
        <begin position="320"/>
        <end position="456"/>
    </location>
</feature>
<keyword evidence="3" id="KW-0221">Differentiation</keyword>
<dbReference type="InterPro" id="IPR011333">
    <property type="entry name" value="SKP1/BTB/POZ_sf"/>
</dbReference>
<keyword evidence="2" id="KW-0217">Developmental protein</keyword>
<dbReference type="PROSITE" id="PS50097">
    <property type="entry name" value="BTB"/>
    <property type="match status" value="1"/>
</dbReference>
<dbReference type="Gene3D" id="3.30.710.10">
    <property type="entry name" value="Potassium Channel Kv1.1, Chain A"/>
    <property type="match status" value="1"/>
</dbReference>
<feature type="compositionally biased region" description="Pro residues" evidence="9">
    <location>
        <begin position="416"/>
        <end position="455"/>
    </location>
</feature>
<dbReference type="Gene3D" id="1.10.10.60">
    <property type="entry name" value="Homeodomain-like"/>
    <property type="match status" value="1"/>
</dbReference>
<keyword evidence="11" id="KW-1185">Reference proteome</keyword>
<dbReference type="CDD" id="cd18315">
    <property type="entry name" value="BTB_POZ_BAB-like"/>
    <property type="match status" value="1"/>
</dbReference>
<dbReference type="Pfam" id="PF00651">
    <property type="entry name" value="BTB"/>
    <property type="match status" value="1"/>
</dbReference>
<dbReference type="GeneID" id="113207725"/>
<comment type="function">
    <text evidence="8">Putative transcription factor required for axon growth and guidance in the central and peripheral nervous systems. Repels CNS axons away from the midline by promoting the expression of the midline repellent sli and its receptor robo.</text>
</comment>
<dbReference type="Proteomes" id="UP000504606">
    <property type="component" value="Unplaced"/>
</dbReference>
<dbReference type="GO" id="GO:0005634">
    <property type="term" value="C:nucleus"/>
    <property type="evidence" value="ECO:0007669"/>
    <property type="project" value="UniProtKB-SubCell"/>
</dbReference>
<accession>A0A9C6U4D4</accession>
<dbReference type="GO" id="GO:0006357">
    <property type="term" value="P:regulation of transcription by RNA polymerase II"/>
    <property type="evidence" value="ECO:0007669"/>
    <property type="project" value="TreeGrafter"/>
</dbReference>
<feature type="compositionally biased region" description="Low complexity" evidence="9">
    <location>
        <begin position="163"/>
        <end position="172"/>
    </location>
</feature>
<feature type="domain" description="BTB" evidence="10">
    <location>
        <begin position="481"/>
        <end position="546"/>
    </location>
</feature>
<dbReference type="GO" id="GO:0007526">
    <property type="term" value="P:larval somatic muscle development"/>
    <property type="evidence" value="ECO:0007669"/>
    <property type="project" value="UniProtKB-ARBA"/>
</dbReference>
<proteinExistence type="predicted"/>
<evidence type="ECO:0000256" key="4">
    <source>
        <dbReference type="ARBA" id="ARBA00022902"/>
    </source>
</evidence>
<feature type="compositionally biased region" description="Low complexity" evidence="9">
    <location>
        <begin position="390"/>
        <end position="415"/>
    </location>
</feature>
<feature type="compositionally biased region" description="Basic and acidic residues" evidence="9">
    <location>
        <begin position="730"/>
        <end position="798"/>
    </location>
</feature>
<dbReference type="GO" id="GO:0045467">
    <property type="term" value="P:R7 cell development"/>
    <property type="evidence" value="ECO:0007669"/>
    <property type="project" value="UniProtKB-ARBA"/>
</dbReference>
<keyword evidence="7" id="KW-0539">Nucleus</keyword>
<feature type="compositionally biased region" description="Basic and acidic residues" evidence="9">
    <location>
        <begin position="363"/>
        <end position="378"/>
    </location>
</feature>
<dbReference type="GO" id="GO:0016199">
    <property type="term" value="P:axon midline choice point recognition"/>
    <property type="evidence" value="ECO:0007669"/>
    <property type="project" value="UniProtKB-ARBA"/>
</dbReference>
<dbReference type="InterPro" id="IPR000210">
    <property type="entry name" value="BTB/POZ_dom"/>
</dbReference>
<dbReference type="RefSeq" id="XP_052123352.1">
    <property type="nucleotide sequence ID" value="XM_052267392.1"/>
</dbReference>
<dbReference type="SMART" id="SM00225">
    <property type="entry name" value="BTB"/>
    <property type="match status" value="1"/>
</dbReference>
<evidence type="ECO:0000256" key="9">
    <source>
        <dbReference type="SAM" id="MobiDB-lite"/>
    </source>
</evidence>
<dbReference type="GO" id="GO:0008406">
    <property type="term" value="P:gonad development"/>
    <property type="evidence" value="ECO:0007669"/>
    <property type="project" value="UniProtKB-ARBA"/>
</dbReference>
<dbReference type="PANTHER" id="PTHR23110:SF111">
    <property type="entry name" value="LONGITUDINALS LACKING PROTEIN, ISOFORMS F_I_K_T"/>
    <property type="match status" value="1"/>
</dbReference>
<gene>
    <name evidence="12" type="primary">LOC113207725</name>
</gene>
<keyword evidence="4" id="KW-0524">Neurogenesis</keyword>
<dbReference type="GO" id="GO:0007464">
    <property type="term" value="P:R3/R4 cell fate commitment"/>
    <property type="evidence" value="ECO:0007669"/>
    <property type="project" value="UniProtKB-ARBA"/>
</dbReference>
<dbReference type="GO" id="GO:0035167">
    <property type="term" value="P:larval lymph gland hemopoiesis"/>
    <property type="evidence" value="ECO:0007669"/>
    <property type="project" value="UniProtKB-ARBA"/>
</dbReference>
<evidence type="ECO:0000256" key="6">
    <source>
        <dbReference type="ARBA" id="ARBA00023163"/>
    </source>
</evidence>
<dbReference type="PANTHER" id="PTHR23110">
    <property type="entry name" value="BTB DOMAIN TRANSCRIPTION FACTOR"/>
    <property type="match status" value="1"/>
</dbReference>
<feature type="region of interest" description="Disordered" evidence="9">
    <location>
        <begin position="151"/>
        <end position="172"/>
    </location>
</feature>
<evidence type="ECO:0000256" key="1">
    <source>
        <dbReference type="ARBA" id="ARBA00004123"/>
    </source>
</evidence>
<organism evidence="11 12">
    <name type="scientific">Frankliniella occidentalis</name>
    <name type="common">Western flower thrips</name>
    <name type="synonym">Euthrips occidentalis</name>
    <dbReference type="NCBI Taxonomy" id="133901"/>
    <lineage>
        <taxon>Eukaryota</taxon>
        <taxon>Metazoa</taxon>
        <taxon>Ecdysozoa</taxon>
        <taxon>Arthropoda</taxon>
        <taxon>Hexapoda</taxon>
        <taxon>Insecta</taxon>
        <taxon>Pterygota</taxon>
        <taxon>Neoptera</taxon>
        <taxon>Paraneoptera</taxon>
        <taxon>Thysanoptera</taxon>
        <taxon>Terebrantia</taxon>
        <taxon>Thripoidea</taxon>
        <taxon>Thripidae</taxon>
        <taxon>Frankliniella</taxon>
    </lineage>
</organism>
<evidence type="ECO:0000259" key="10">
    <source>
        <dbReference type="PROSITE" id="PS50097"/>
    </source>
</evidence>
<keyword evidence="5" id="KW-0805">Transcription regulation</keyword>
<reference evidence="12" key="2">
    <citation type="submission" date="2025-08" db="UniProtKB">
        <authorList>
            <consortium name="RefSeq"/>
        </authorList>
    </citation>
    <scope>IDENTIFICATION</scope>
    <source>
        <tissue evidence="12">Whole organism</tissue>
    </source>
</reference>
<evidence type="ECO:0000256" key="3">
    <source>
        <dbReference type="ARBA" id="ARBA00022782"/>
    </source>
</evidence>
<evidence type="ECO:0000256" key="8">
    <source>
        <dbReference type="ARBA" id="ARBA00037382"/>
    </source>
</evidence>
<feature type="region of interest" description="Disordered" evidence="9">
    <location>
        <begin position="565"/>
        <end position="634"/>
    </location>
</feature>
<dbReference type="InterPro" id="IPR044822">
    <property type="entry name" value="Myb_DNA-bind_4"/>
</dbReference>
<dbReference type="OrthoDB" id="3066195at2759"/>
<feature type="region of interest" description="Disordered" evidence="9">
    <location>
        <begin position="648"/>
        <end position="850"/>
    </location>
</feature>
<evidence type="ECO:0000256" key="7">
    <source>
        <dbReference type="ARBA" id="ARBA00023242"/>
    </source>
</evidence>
<feature type="compositionally biased region" description="Basic and acidic residues" evidence="9">
    <location>
        <begin position="823"/>
        <end position="850"/>
    </location>
</feature>
<feature type="compositionally biased region" description="Basic and acidic residues" evidence="9">
    <location>
        <begin position="681"/>
        <end position="697"/>
    </location>
</feature>
<name>A0A9C6U4D4_FRAOC</name>
<dbReference type="GO" id="GO:0045476">
    <property type="term" value="P:nurse cell apoptotic process"/>
    <property type="evidence" value="ECO:0007669"/>
    <property type="project" value="UniProtKB-ARBA"/>
</dbReference>
<dbReference type="KEGG" id="foc:113207725"/>
<feature type="compositionally biased region" description="Pro residues" evidence="9">
    <location>
        <begin position="621"/>
        <end position="632"/>
    </location>
</feature>
<dbReference type="GO" id="GO:0048813">
    <property type="term" value="P:dendrite morphogenesis"/>
    <property type="evidence" value="ECO:0007669"/>
    <property type="project" value="UniProtKB-ARBA"/>
</dbReference>
<evidence type="ECO:0000313" key="11">
    <source>
        <dbReference type="Proteomes" id="UP000504606"/>
    </source>
</evidence>
<dbReference type="SUPFAM" id="SSF54695">
    <property type="entry name" value="POZ domain"/>
    <property type="match status" value="1"/>
</dbReference>
<dbReference type="Pfam" id="PF13837">
    <property type="entry name" value="Myb_DNA-bind_4"/>
    <property type="match status" value="1"/>
</dbReference>
<dbReference type="AlphaFoldDB" id="A0A9C6U4D4"/>
<sequence length="850" mass="93001">MADGERPRRQSYDNKAVRAAWRFRPNKSVRLLPAPAPSAGVSPGAAARWARGLPLGERRSAWNNDEVFYMLKVFRDNNIPVRLLNRREQSYTYKSVQRVMALKGYYKTPDAIRTKWKHLKAFYNEARRRDAPDTFSHYHQVAELLEPLRQAGQGNSSDESPDRGPAADPPAAAVREVVAEEVPPAEDVGGKFAFVSPVPAAAAVPAALAAPARTAPGPDSVTGVSWDPLVDVEEVVVVKEEVIVKEEVLSDDDAPVAVEKTAAAPAAPASVAIKPALSTPQAKFRVVPKAPGVPGRPYYFVLQSGEQCDGEDRRVSESPIVFRNGGPRVSWTLPPQPGTNAVDGAPQPSASAGRPPAQPKQQLDVKREPLSASPRERPSPSGHPQPAMPSPASHPASMSTPPGHPAGLPSGHPAAHPGPPPPRRSAPAQMRPPGPGPQGPPSPSLPPQTAAPPPEVCLRWNSYHSNMQATFPSLLNNEQFVDVTLACEGHSIKCHKVMLSACSSYFEELLSQNPCQHPIVLMKDLRFWEVQALVDFMYRGEVNVTQDKLPSLLAAAEALQIKGLAGPATNSNDGGSNYDETVRNNAAPRRKRPRQMTDPAELLPRNPVGRPRIHPKAPQRPQGPPSAQPGMPPRIQVRPEQLLQRPIQLDDGPPAQRIKHSPPASPAVKPEPLETDLSNDSMDKMRYDVGDSGRYDGADSGGSGDGSNHGDALVDLSQGRFSINNGLQADRNRDHSDNEHDDDRHMDDEEDRDLDRGQENDRNQHQLRDHHDIEQENDHDDDHEMDQDHDNDQERDNDQGLNMGGSEDDQDIHSSDEDQYDNEPQHPQHPHPQDSRQQGEHLPDHLLGRL</sequence>
<reference evidence="12" key="1">
    <citation type="journal article" date="2018" name="Proc. Natl. Acad. Sci. U.S.A.">
        <title>Phylogenomics and the evolution of hemipteroid insects.</title>
        <authorList>
            <person name="Johnson K.P."/>
            <person name="Dietrich C.H."/>
            <person name="Friedrich F."/>
            <person name="Beutel R.G."/>
            <person name="Wipfler B."/>
            <person name="Peters R.S."/>
            <person name="Allen J.M."/>
            <person name="Petersen M."/>
            <person name="Donath A."/>
            <person name="Walden K.K."/>
            <person name="Kozlov A.M."/>
            <person name="Podsiadlowski L."/>
            <person name="Mayer C."/>
            <person name="Meusemann K."/>
            <person name="Vasilikopoulos A."/>
            <person name="Waterhouse R.M."/>
            <person name="Cameron S.L."/>
            <person name="Weirauch C."/>
            <person name="Swanson D.R."/>
            <person name="Percy D.M."/>
            <person name="Hardy N.B."/>
            <person name="Terry I."/>
            <person name="Liu S."/>
            <person name="Zhou X."/>
            <person name="Misof B."/>
            <person name="Robertson H.M."/>
            <person name="Yoshizawa K."/>
        </authorList>
    </citation>
    <scope>NUCLEOTIDE SEQUENCE</scope>
    <source>
        <tissue evidence="12">Whole organism</tissue>
    </source>
</reference>
<dbReference type="InterPro" id="IPR051095">
    <property type="entry name" value="Dros_DevTransReg"/>
</dbReference>
<protein>
    <submittedName>
        <fullName evidence="12">Sex determination protein fruitless</fullName>
    </submittedName>
</protein>
<feature type="compositionally biased region" description="Polar residues" evidence="9">
    <location>
        <begin position="568"/>
        <end position="579"/>
    </location>
</feature>
<keyword evidence="6" id="KW-0804">Transcription</keyword>
<comment type="subcellular location">
    <subcellularLocation>
        <location evidence="1">Nucleus</location>
    </subcellularLocation>
</comment>
<evidence type="ECO:0000256" key="5">
    <source>
        <dbReference type="ARBA" id="ARBA00023015"/>
    </source>
</evidence>
<evidence type="ECO:0000313" key="12">
    <source>
        <dbReference type="RefSeq" id="XP_052123352.1"/>
    </source>
</evidence>
<evidence type="ECO:0000256" key="2">
    <source>
        <dbReference type="ARBA" id="ARBA00022473"/>
    </source>
</evidence>